<evidence type="ECO:0000256" key="2">
    <source>
        <dbReference type="ARBA" id="ARBA00022676"/>
    </source>
</evidence>
<sequence length="691" mass="78075">MATSVVNFDDDKCVSKTHLRYFDIGHVSLQHLLPIDGYQNFPLLQLEDAVESVQLLINDIKTKALIAKKNCQQPKGNLTSNESAAIQLYTMEWYPRDQCLYVMLNKTLRSKERDQLKPWFPYLKLLMTALWKIPSIQCTVWRGIHGSNLSDEYDEGQCYTWWNVSSCTDSLTLMKSPTFLGDKGLRTLFNIECKQGKAIQTHSYFKEESEVLLMPGFYFKVTGKFQSGDGLNIIQLCETAPDYELIKPPFPNQTPLTLPSMVQSQLHSTIHTTTTETTIPITSVRKQSTPRSAKILPNGTSPTNSIKSSYSLDESTTSLTDEKQTKHELSLLKSKQSPLTELTITTTAENKQCPPKPTNTKKKEIISTVTTKKNDFPLIKTVKNVSDPISKKVEEIHQNLHDPILDLVKISLTNEELKLITNTLLYNTTRIKVDLTQTKLKGYDISLITELLTTNQTITELNLSRNSIEDNGSIEISNILKFSKYLKILNIGSNQISQQGILKIADTLTTNKILNSLNIESNPIGNLGIKYICHTLSSNQHLTTLNIWKTEINNDGAEFIAIMLTNNQTLTYLQMGCNKIDDKGIKLVANALKKNKILTNLLIGYCEIGIKGAKYLAEIFQTNSTLMVLDLCHNQIMDDGAIAIIDALNLNDYSYMELDITRNDISNECLMLMEQFMTTENHIIINYKNQN</sequence>
<protein>
    <recommendedName>
        <fullName evidence="6">NAD(P)(+)--arginine ADP-ribosyltransferase</fullName>
        <ecNumber evidence="6">2.4.2.31</ecNumber>
    </recommendedName>
    <alternativeName>
        <fullName evidence="6">Mono(ADP-ribosyl)transferase</fullName>
    </alternativeName>
</protein>
<proteinExistence type="inferred from homology"/>
<comment type="catalytic activity">
    <reaction evidence="5 6">
        <text>L-arginyl-[protein] + NAD(+) = N(omega)-(ADP-D-ribosyl)-L-arginyl-[protein] + nicotinamide + H(+)</text>
        <dbReference type="Rhea" id="RHEA:19149"/>
        <dbReference type="Rhea" id="RHEA-COMP:10532"/>
        <dbReference type="Rhea" id="RHEA-COMP:15087"/>
        <dbReference type="ChEBI" id="CHEBI:15378"/>
        <dbReference type="ChEBI" id="CHEBI:17154"/>
        <dbReference type="ChEBI" id="CHEBI:29965"/>
        <dbReference type="ChEBI" id="CHEBI:57540"/>
        <dbReference type="ChEBI" id="CHEBI:142554"/>
        <dbReference type="EC" id="2.4.2.31"/>
    </reaction>
</comment>
<organism evidence="8 10">
    <name type="scientific">Didymodactylos carnosus</name>
    <dbReference type="NCBI Taxonomy" id="1234261"/>
    <lineage>
        <taxon>Eukaryota</taxon>
        <taxon>Metazoa</taxon>
        <taxon>Spiralia</taxon>
        <taxon>Gnathifera</taxon>
        <taxon>Rotifera</taxon>
        <taxon>Eurotatoria</taxon>
        <taxon>Bdelloidea</taxon>
        <taxon>Philodinida</taxon>
        <taxon>Philodinidae</taxon>
        <taxon>Didymodactylos</taxon>
    </lineage>
</organism>
<keyword evidence="6" id="KW-0521">NADP</keyword>
<evidence type="ECO:0000313" key="8">
    <source>
        <dbReference type="EMBL" id="CAF1146441.1"/>
    </source>
</evidence>
<evidence type="ECO:0000256" key="3">
    <source>
        <dbReference type="ARBA" id="ARBA00022679"/>
    </source>
</evidence>
<dbReference type="EMBL" id="CAJNOQ010006754">
    <property type="protein sequence ID" value="CAF1146441.1"/>
    <property type="molecule type" value="Genomic_DNA"/>
</dbReference>
<keyword evidence="2 6" id="KW-0328">Glycosyltransferase</keyword>
<dbReference type="EMBL" id="CAJOBC010006754">
    <property type="protein sequence ID" value="CAF3910031.1"/>
    <property type="molecule type" value="Genomic_DNA"/>
</dbReference>
<keyword evidence="3 6" id="KW-0808">Transferase</keyword>
<dbReference type="InterPro" id="IPR032675">
    <property type="entry name" value="LRR_dom_sf"/>
</dbReference>
<dbReference type="SMART" id="SM00368">
    <property type="entry name" value="LRR_RI"/>
    <property type="match status" value="7"/>
</dbReference>
<dbReference type="OrthoDB" id="120976at2759"/>
<dbReference type="EC" id="2.4.2.31" evidence="6"/>
<dbReference type="SUPFAM" id="SSF52047">
    <property type="entry name" value="RNI-like"/>
    <property type="match status" value="1"/>
</dbReference>
<dbReference type="Pfam" id="PF13516">
    <property type="entry name" value="LRR_6"/>
    <property type="match status" value="6"/>
</dbReference>
<evidence type="ECO:0000313" key="10">
    <source>
        <dbReference type="Proteomes" id="UP000663829"/>
    </source>
</evidence>
<feature type="region of interest" description="Disordered" evidence="7">
    <location>
        <begin position="283"/>
        <end position="330"/>
    </location>
</feature>
<evidence type="ECO:0000256" key="7">
    <source>
        <dbReference type="SAM" id="MobiDB-lite"/>
    </source>
</evidence>
<feature type="compositionally biased region" description="Polar residues" evidence="7">
    <location>
        <begin position="298"/>
        <end position="319"/>
    </location>
</feature>
<gene>
    <name evidence="8" type="ORF">GPM918_LOCUS20954</name>
    <name evidence="9" type="ORF">SRO942_LOCUS20951</name>
</gene>
<dbReference type="Gene3D" id="3.90.176.10">
    <property type="entry name" value="Toxin ADP-ribosyltransferase, Chain A, domain 1"/>
    <property type="match status" value="1"/>
</dbReference>
<dbReference type="InterPro" id="IPR000768">
    <property type="entry name" value="ART"/>
</dbReference>
<evidence type="ECO:0000256" key="6">
    <source>
        <dbReference type="RuleBase" id="RU361228"/>
    </source>
</evidence>
<comment type="similarity">
    <text evidence="1 6">Belongs to the Arg-specific ADP-ribosyltransferase family.</text>
</comment>
<keyword evidence="4" id="KW-0548">Nucleotidyltransferase</keyword>
<dbReference type="AlphaFoldDB" id="A0A814SEZ8"/>
<dbReference type="PANTHER" id="PTHR24114:SF2">
    <property type="entry name" value="F-BOX DOMAIN-CONTAINING PROTEIN-RELATED"/>
    <property type="match status" value="1"/>
</dbReference>
<dbReference type="Gene3D" id="3.80.10.10">
    <property type="entry name" value="Ribonuclease Inhibitor"/>
    <property type="match status" value="2"/>
</dbReference>
<evidence type="ECO:0000313" key="9">
    <source>
        <dbReference type="EMBL" id="CAF3910031.1"/>
    </source>
</evidence>
<reference evidence="8" key="1">
    <citation type="submission" date="2021-02" db="EMBL/GenBank/DDBJ databases">
        <authorList>
            <person name="Nowell W R."/>
        </authorList>
    </citation>
    <scope>NUCLEOTIDE SEQUENCE</scope>
</reference>
<name>A0A814SEZ8_9BILA</name>
<dbReference type="InterPro" id="IPR001611">
    <property type="entry name" value="Leu-rich_rpt"/>
</dbReference>
<dbReference type="Proteomes" id="UP000663829">
    <property type="component" value="Unassembled WGS sequence"/>
</dbReference>
<dbReference type="Proteomes" id="UP000681722">
    <property type="component" value="Unassembled WGS sequence"/>
</dbReference>
<dbReference type="InterPro" id="IPR052394">
    <property type="entry name" value="LRR-containing"/>
</dbReference>
<evidence type="ECO:0000256" key="4">
    <source>
        <dbReference type="ARBA" id="ARBA00022695"/>
    </source>
</evidence>
<evidence type="ECO:0000256" key="1">
    <source>
        <dbReference type="ARBA" id="ARBA00009558"/>
    </source>
</evidence>
<dbReference type="GO" id="GO:0106274">
    <property type="term" value="F:NAD+-protein-arginine ADP-ribosyltransferase activity"/>
    <property type="evidence" value="ECO:0007669"/>
    <property type="project" value="UniProtKB-EC"/>
</dbReference>
<dbReference type="Pfam" id="PF01129">
    <property type="entry name" value="ART"/>
    <property type="match status" value="1"/>
</dbReference>
<feature type="compositionally biased region" description="Basic and acidic residues" evidence="7">
    <location>
        <begin position="320"/>
        <end position="330"/>
    </location>
</feature>
<keyword evidence="6" id="KW-0520">NAD</keyword>
<dbReference type="PROSITE" id="PS51996">
    <property type="entry name" value="TR_MART"/>
    <property type="match status" value="1"/>
</dbReference>
<dbReference type="PANTHER" id="PTHR24114">
    <property type="entry name" value="LEUCINE RICH REPEAT FAMILY PROTEIN"/>
    <property type="match status" value="1"/>
</dbReference>
<dbReference type="SUPFAM" id="SSF56399">
    <property type="entry name" value="ADP-ribosylation"/>
    <property type="match status" value="1"/>
</dbReference>
<dbReference type="GO" id="GO:0016779">
    <property type="term" value="F:nucleotidyltransferase activity"/>
    <property type="evidence" value="ECO:0007669"/>
    <property type="project" value="UniProtKB-KW"/>
</dbReference>
<comment type="caution">
    <text evidence="8">The sequence shown here is derived from an EMBL/GenBank/DDBJ whole genome shotgun (WGS) entry which is preliminary data.</text>
</comment>
<keyword evidence="10" id="KW-1185">Reference proteome</keyword>
<accession>A0A814SEZ8</accession>
<evidence type="ECO:0000256" key="5">
    <source>
        <dbReference type="ARBA" id="ARBA00047597"/>
    </source>
</evidence>